<dbReference type="Proteomes" id="UP000023152">
    <property type="component" value="Unassembled WGS sequence"/>
</dbReference>
<keyword evidence="2" id="KW-1185">Reference proteome</keyword>
<name>X6P4P2_RETFI</name>
<organism evidence="1 2">
    <name type="scientific">Reticulomyxa filosa</name>
    <dbReference type="NCBI Taxonomy" id="46433"/>
    <lineage>
        <taxon>Eukaryota</taxon>
        <taxon>Sar</taxon>
        <taxon>Rhizaria</taxon>
        <taxon>Retaria</taxon>
        <taxon>Foraminifera</taxon>
        <taxon>Monothalamids</taxon>
        <taxon>Reticulomyxidae</taxon>
        <taxon>Reticulomyxa</taxon>
    </lineage>
</organism>
<dbReference type="AlphaFoldDB" id="X6P4P2"/>
<protein>
    <submittedName>
        <fullName evidence="1">Uncharacterized protein</fullName>
    </submittedName>
</protein>
<gene>
    <name evidence="1" type="ORF">RFI_03930</name>
</gene>
<reference evidence="1 2" key="1">
    <citation type="journal article" date="2013" name="Curr. Biol.">
        <title>The Genome of the Foraminiferan Reticulomyxa filosa.</title>
        <authorList>
            <person name="Glockner G."/>
            <person name="Hulsmann N."/>
            <person name="Schleicher M."/>
            <person name="Noegel A.A."/>
            <person name="Eichinger L."/>
            <person name="Gallinger C."/>
            <person name="Pawlowski J."/>
            <person name="Sierra R."/>
            <person name="Euteneuer U."/>
            <person name="Pillet L."/>
            <person name="Moustafa A."/>
            <person name="Platzer M."/>
            <person name="Groth M."/>
            <person name="Szafranski K."/>
            <person name="Schliwa M."/>
        </authorList>
    </citation>
    <scope>NUCLEOTIDE SEQUENCE [LARGE SCALE GENOMIC DNA]</scope>
</reference>
<evidence type="ECO:0000313" key="1">
    <source>
        <dbReference type="EMBL" id="ETO33176.1"/>
    </source>
</evidence>
<dbReference type="EMBL" id="ASPP01003615">
    <property type="protein sequence ID" value="ETO33176.1"/>
    <property type="molecule type" value="Genomic_DNA"/>
</dbReference>
<evidence type="ECO:0000313" key="2">
    <source>
        <dbReference type="Proteomes" id="UP000023152"/>
    </source>
</evidence>
<accession>X6P4P2</accession>
<feature type="non-terminal residue" evidence="1">
    <location>
        <position position="94"/>
    </location>
</feature>
<comment type="caution">
    <text evidence="1">The sequence shown here is derived from an EMBL/GenBank/DDBJ whole genome shotgun (WGS) entry which is preliminary data.</text>
</comment>
<proteinExistence type="predicted"/>
<sequence length="94" mass="10871">MFVTSELLNASIMVALKIILEMELVMKLDKRKTPDSGLIYDVVKKTKYSLQAVVSNSNVQNNDEKTADEITFENVWKKNMQARRQFVYENIPTI</sequence>